<dbReference type="InterPro" id="IPR020846">
    <property type="entry name" value="MFS_dom"/>
</dbReference>
<reference evidence="7 8" key="1">
    <citation type="submission" date="2014-04" db="EMBL/GenBank/DDBJ databases">
        <title>Characterization and application of a salt tolerant electro-active bacterium.</title>
        <authorList>
            <person name="Yang L."/>
            <person name="Wei S."/>
            <person name="Tay Q.X.M."/>
        </authorList>
    </citation>
    <scope>NUCLEOTIDE SEQUENCE [LARGE SCALE GENOMIC DNA]</scope>
    <source>
        <strain evidence="7 8">LY1</strain>
    </source>
</reference>
<feature type="transmembrane region" description="Helical" evidence="5">
    <location>
        <begin position="268"/>
        <end position="286"/>
    </location>
</feature>
<feature type="transmembrane region" description="Helical" evidence="5">
    <location>
        <begin position="237"/>
        <end position="256"/>
    </location>
</feature>
<evidence type="ECO:0000259" key="6">
    <source>
        <dbReference type="PROSITE" id="PS50850"/>
    </source>
</evidence>
<feature type="transmembrane region" description="Helical" evidence="5">
    <location>
        <begin position="42"/>
        <end position="61"/>
    </location>
</feature>
<feature type="transmembrane region" description="Helical" evidence="5">
    <location>
        <begin position="201"/>
        <end position="225"/>
    </location>
</feature>
<feature type="transmembrane region" description="Helical" evidence="5">
    <location>
        <begin position="136"/>
        <end position="157"/>
    </location>
</feature>
<organism evidence="7 8">
    <name type="scientific">Anditalea andensis</name>
    <dbReference type="NCBI Taxonomy" id="1048983"/>
    <lineage>
        <taxon>Bacteria</taxon>
        <taxon>Pseudomonadati</taxon>
        <taxon>Bacteroidota</taxon>
        <taxon>Cytophagia</taxon>
        <taxon>Cytophagales</taxon>
        <taxon>Cytophagaceae</taxon>
        <taxon>Anditalea</taxon>
    </lineage>
</organism>
<dbReference type="PANTHER" id="PTHR23514:SF13">
    <property type="entry name" value="INNER MEMBRANE PROTEIN YBJJ"/>
    <property type="match status" value="1"/>
</dbReference>
<dbReference type="InterPro" id="IPR036259">
    <property type="entry name" value="MFS_trans_sf"/>
</dbReference>
<evidence type="ECO:0000313" key="8">
    <source>
        <dbReference type="Proteomes" id="UP000027821"/>
    </source>
</evidence>
<feature type="transmembrane region" description="Helical" evidence="5">
    <location>
        <begin position="292"/>
        <end position="311"/>
    </location>
</feature>
<dbReference type="eggNOG" id="COG2814">
    <property type="taxonomic scope" value="Bacteria"/>
</dbReference>
<keyword evidence="8" id="KW-1185">Reference proteome</keyword>
<evidence type="ECO:0000256" key="3">
    <source>
        <dbReference type="ARBA" id="ARBA00022989"/>
    </source>
</evidence>
<comment type="subcellular location">
    <subcellularLocation>
        <location evidence="1">Membrane</location>
        <topology evidence="1">Multi-pass membrane protein</topology>
    </subcellularLocation>
</comment>
<proteinExistence type="predicted"/>
<dbReference type="PANTHER" id="PTHR23514">
    <property type="entry name" value="BYPASS OF STOP CODON PROTEIN 6"/>
    <property type="match status" value="1"/>
</dbReference>
<dbReference type="RefSeq" id="WP_035070162.1">
    <property type="nucleotide sequence ID" value="NZ_JMIH01000013.1"/>
</dbReference>
<feature type="transmembrane region" description="Helical" evidence="5">
    <location>
        <begin position="353"/>
        <end position="373"/>
    </location>
</feature>
<dbReference type="InterPro" id="IPR011701">
    <property type="entry name" value="MFS"/>
</dbReference>
<evidence type="ECO:0000256" key="1">
    <source>
        <dbReference type="ARBA" id="ARBA00004141"/>
    </source>
</evidence>
<feature type="transmembrane region" description="Helical" evidence="5">
    <location>
        <begin position="323"/>
        <end position="347"/>
    </location>
</feature>
<keyword evidence="2 5" id="KW-0812">Transmembrane</keyword>
<evidence type="ECO:0000256" key="4">
    <source>
        <dbReference type="ARBA" id="ARBA00023136"/>
    </source>
</evidence>
<dbReference type="SUPFAM" id="SSF103473">
    <property type="entry name" value="MFS general substrate transporter"/>
    <property type="match status" value="1"/>
</dbReference>
<gene>
    <name evidence="7" type="ORF">EL17_02240</name>
</gene>
<evidence type="ECO:0000256" key="5">
    <source>
        <dbReference type="SAM" id="Phobius"/>
    </source>
</evidence>
<comment type="caution">
    <text evidence="7">The sequence shown here is derived from an EMBL/GenBank/DDBJ whole genome shotgun (WGS) entry which is preliminary data.</text>
</comment>
<feature type="transmembrane region" description="Helical" evidence="5">
    <location>
        <begin position="94"/>
        <end position="115"/>
    </location>
</feature>
<dbReference type="GO" id="GO:0016020">
    <property type="term" value="C:membrane"/>
    <property type="evidence" value="ECO:0007669"/>
    <property type="project" value="UniProtKB-SubCell"/>
</dbReference>
<dbReference type="Proteomes" id="UP000027821">
    <property type="component" value="Unassembled WGS sequence"/>
</dbReference>
<dbReference type="AlphaFoldDB" id="A0A074L2G8"/>
<feature type="transmembrane region" description="Helical" evidence="5">
    <location>
        <begin position="163"/>
        <end position="181"/>
    </location>
</feature>
<sequence length="387" mass="41490">MELLRKRRIALSSLFFLSGLCFSSWASRIPDVQLKFSLSDGQLGTLLLGMPMGSLVALPLAGWSVHKFGSRAVLLISGLAYLFFLYLIGLSPSLLILGLVVVFFGMVGNILNIALNTHAIGIENEYKKNILASFHGLWSLAGFSGAGIGAASIYYGLVEAEHFLIVGFLGVMILIFSQKYILKEAAPSGGSGFVLKKPDDLLLRIGLVGFFGMMCEGCMFDWSGVYFRKVIEVDPNYVALGYVAFMGAMAGGRFVSDALTNKIGKVKMLRISGVLIGLGLVVAVIFPFVTTALIGFILVGLGTASVIPLSYSIAGRSTMYSPGIALAMVATISFFGFLLGPPLIGFIAEWFNLRVSFALIAVMGIVITILMTIRPAVFEIKEGQADI</sequence>
<dbReference type="CDD" id="cd17393">
    <property type="entry name" value="MFS_MosC_like"/>
    <property type="match status" value="1"/>
</dbReference>
<protein>
    <submittedName>
        <fullName evidence="7">Major facilitator transporter</fullName>
    </submittedName>
</protein>
<evidence type="ECO:0000313" key="7">
    <source>
        <dbReference type="EMBL" id="KEO75379.1"/>
    </source>
</evidence>
<accession>A0A074L2G8</accession>
<name>A0A074L2G8_9BACT</name>
<keyword evidence="3 5" id="KW-1133">Transmembrane helix</keyword>
<dbReference type="Pfam" id="PF07690">
    <property type="entry name" value="MFS_1"/>
    <property type="match status" value="1"/>
</dbReference>
<dbReference type="OrthoDB" id="9809599at2"/>
<dbReference type="GO" id="GO:0022857">
    <property type="term" value="F:transmembrane transporter activity"/>
    <property type="evidence" value="ECO:0007669"/>
    <property type="project" value="InterPro"/>
</dbReference>
<evidence type="ECO:0000256" key="2">
    <source>
        <dbReference type="ARBA" id="ARBA00022692"/>
    </source>
</evidence>
<dbReference type="EMBL" id="JMIH01000013">
    <property type="protein sequence ID" value="KEO75379.1"/>
    <property type="molecule type" value="Genomic_DNA"/>
</dbReference>
<feature type="domain" description="Major facilitator superfamily (MFS) profile" evidence="6">
    <location>
        <begin position="201"/>
        <end position="387"/>
    </location>
</feature>
<dbReference type="InterPro" id="IPR051788">
    <property type="entry name" value="MFS_Transporter"/>
</dbReference>
<dbReference type="PROSITE" id="PS50850">
    <property type="entry name" value="MFS"/>
    <property type="match status" value="1"/>
</dbReference>
<keyword evidence="4 5" id="KW-0472">Membrane</keyword>
<dbReference type="STRING" id="1048983.EL17_02240"/>
<dbReference type="Gene3D" id="1.20.1250.20">
    <property type="entry name" value="MFS general substrate transporter like domains"/>
    <property type="match status" value="2"/>
</dbReference>
<feature type="transmembrane region" description="Helical" evidence="5">
    <location>
        <begin position="68"/>
        <end position="88"/>
    </location>
</feature>